<proteinExistence type="inferred from homology"/>
<feature type="domain" description="ABC transporter" evidence="5">
    <location>
        <begin position="2"/>
        <end position="227"/>
    </location>
</feature>
<evidence type="ECO:0000256" key="4">
    <source>
        <dbReference type="ARBA" id="ARBA00022840"/>
    </source>
</evidence>
<dbReference type="InterPro" id="IPR003439">
    <property type="entry name" value="ABC_transporter-like_ATP-bd"/>
</dbReference>
<evidence type="ECO:0000256" key="2">
    <source>
        <dbReference type="ARBA" id="ARBA00022448"/>
    </source>
</evidence>
<keyword evidence="4" id="KW-0067">ATP-binding</keyword>
<dbReference type="OrthoDB" id="9804819at2"/>
<dbReference type="GO" id="GO:0005524">
    <property type="term" value="F:ATP binding"/>
    <property type="evidence" value="ECO:0007669"/>
    <property type="project" value="UniProtKB-KW"/>
</dbReference>
<evidence type="ECO:0000256" key="3">
    <source>
        <dbReference type="ARBA" id="ARBA00022741"/>
    </source>
</evidence>
<dbReference type="STRING" id="1072256.CUTER_09710"/>
<reference evidence="7" key="2">
    <citation type="submission" date="2015-05" db="EMBL/GenBank/DDBJ databases">
        <title>Complete genome sequence of Corynebacterium uterequi DSM 45634, isolated from the uterus of a maiden mare.</title>
        <authorList>
            <person name="Ruckert C."/>
            <person name="Albersmeier A."/>
            <person name="Winkler A."/>
            <person name="Tauch A."/>
        </authorList>
    </citation>
    <scope>NUCLEOTIDE SEQUENCE [LARGE SCALE GENOMIC DNA]</scope>
    <source>
        <strain evidence="7">DSM 45634</strain>
    </source>
</reference>
<dbReference type="InterPro" id="IPR027417">
    <property type="entry name" value="P-loop_NTPase"/>
</dbReference>
<organism evidence="6 7">
    <name type="scientific">Corynebacterium uterequi</name>
    <dbReference type="NCBI Taxonomy" id="1072256"/>
    <lineage>
        <taxon>Bacteria</taxon>
        <taxon>Bacillati</taxon>
        <taxon>Actinomycetota</taxon>
        <taxon>Actinomycetes</taxon>
        <taxon>Mycobacteriales</taxon>
        <taxon>Corynebacteriaceae</taxon>
        <taxon>Corynebacterium</taxon>
    </lineage>
</organism>
<keyword evidence="2" id="KW-0813">Transport</keyword>
<dbReference type="GO" id="GO:0016887">
    <property type="term" value="F:ATP hydrolysis activity"/>
    <property type="evidence" value="ECO:0007669"/>
    <property type="project" value="InterPro"/>
</dbReference>
<evidence type="ECO:0000313" key="6">
    <source>
        <dbReference type="EMBL" id="AKK11910.1"/>
    </source>
</evidence>
<dbReference type="SUPFAM" id="SSF52540">
    <property type="entry name" value="P-loop containing nucleoside triphosphate hydrolases"/>
    <property type="match status" value="1"/>
</dbReference>
<dbReference type="InterPro" id="IPR017871">
    <property type="entry name" value="ABC_transporter-like_CS"/>
</dbReference>
<reference evidence="6 7" key="1">
    <citation type="journal article" date="2015" name="Genome Announc.">
        <title>Virulence Factor Genes Detected in the Complete Genome Sequence of Corynebacterium uterequi DSM 45634, Isolated from the Uterus of a Maiden Mare.</title>
        <authorList>
            <person name="Ruckert C."/>
            <person name="Kriete M."/>
            <person name="Jaenicke S."/>
            <person name="Winkler A."/>
            <person name="Tauch A."/>
        </authorList>
    </citation>
    <scope>NUCLEOTIDE SEQUENCE [LARGE SCALE GENOMIC DNA]</scope>
    <source>
        <strain evidence="6 7">DSM 45634</strain>
    </source>
</reference>
<comment type="similarity">
    <text evidence="1">Belongs to the ABC transporter superfamily.</text>
</comment>
<dbReference type="SMART" id="SM00382">
    <property type="entry name" value="AAA"/>
    <property type="match status" value="1"/>
</dbReference>
<dbReference type="Gene3D" id="3.40.50.300">
    <property type="entry name" value="P-loop containing nucleotide triphosphate hydrolases"/>
    <property type="match status" value="1"/>
</dbReference>
<dbReference type="KEGG" id="cut:CUTER_09710"/>
<gene>
    <name evidence="6" type="ORF">CUTER_09710</name>
</gene>
<sequence>MIEVTGLSKTYGRVTAVKDLSLTVRPGTITGFLGPNGSGKSTTMRMIVGLDRPDAGEALINGVPYRKLKQPLRVVGTLLDATAVHPRRSARDHLAWIAHSNGLPAERIDKVLSLVGLVDVQHKKAGGFSLGMSQRLGLGAALLGDPEVLILDEPINGLDPVGIRWMRTLLKQLAGQGRAVLVSSHLLAEMAHTADDLIIIGRGRLLAQTTVHQFTSENTGHRVVARTPDMDRLRDVLARENITAEAGVDADGRAILTISNASSDAVGALAFNAGVQLSELSSYTGSLEDAYLRMTSDAVDYNAQMEA</sequence>
<dbReference type="EMBL" id="CP011546">
    <property type="protein sequence ID" value="AKK11910.1"/>
    <property type="molecule type" value="Genomic_DNA"/>
</dbReference>
<dbReference type="PANTHER" id="PTHR43335:SF4">
    <property type="entry name" value="ABC TRANSPORTER, ATP-BINDING PROTEIN"/>
    <property type="match status" value="1"/>
</dbReference>
<keyword evidence="7" id="KW-1185">Reference proteome</keyword>
<evidence type="ECO:0000313" key="7">
    <source>
        <dbReference type="Proteomes" id="UP000035548"/>
    </source>
</evidence>
<dbReference type="PROSITE" id="PS50893">
    <property type="entry name" value="ABC_TRANSPORTER_2"/>
    <property type="match status" value="1"/>
</dbReference>
<name>A0A0G3HGM3_9CORY</name>
<dbReference type="AlphaFoldDB" id="A0A0G3HGM3"/>
<protein>
    <submittedName>
        <fullName evidence="6">ABC-type multidrug transport system, ATPase component</fullName>
    </submittedName>
</protein>
<evidence type="ECO:0000259" key="5">
    <source>
        <dbReference type="PROSITE" id="PS50893"/>
    </source>
</evidence>
<accession>A0A0G3HGM3</accession>
<dbReference type="PANTHER" id="PTHR43335">
    <property type="entry name" value="ABC TRANSPORTER, ATP-BINDING PROTEIN"/>
    <property type="match status" value="1"/>
</dbReference>
<dbReference type="PATRIC" id="fig|1072256.5.peg.1913"/>
<dbReference type="PROSITE" id="PS00211">
    <property type="entry name" value="ABC_TRANSPORTER_1"/>
    <property type="match status" value="1"/>
</dbReference>
<evidence type="ECO:0000256" key="1">
    <source>
        <dbReference type="ARBA" id="ARBA00005417"/>
    </source>
</evidence>
<dbReference type="InterPro" id="IPR003593">
    <property type="entry name" value="AAA+_ATPase"/>
</dbReference>
<keyword evidence="3" id="KW-0547">Nucleotide-binding</keyword>
<dbReference type="Proteomes" id="UP000035548">
    <property type="component" value="Chromosome"/>
</dbReference>
<dbReference type="Pfam" id="PF00005">
    <property type="entry name" value="ABC_tran"/>
    <property type="match status" value="1"/>
</dbReference>
<dbReference type="RefSeq" id="WP_047260226.1">
    <property type="nucleotide sequence ID" value="NZ_CP011546.1"/>
</dbReference>